<reference evidence="2" key="1">
    <citation type="journal article" date="2022" name="Nat. Commun.">
        <title>Chromosome evolution and the genetic basis of agronomically important traits in greater yam.</title>
        <authorList>
            <person name="Bredeson J.V."/>
            <person name="Lyons J.B."/>
            <person name="Oniyinde I.O."/>
            <person name="Okereke N.R."/>
            <person name="Kolade O."/>
            <person name="Nnabue I."/>
            <person name="Nwadili C.O."/>
            <person name="Hribova E."/>
            <person name="Parker M."/>
            <person name="Nwogha J."/>
            <person name="Shu S."/>
            <person name="Carlson J."/>
            <person name="Kariba R."/>
            <person name="Muthemba S."/>
            <person name="Knop K."/>
            <person name="Barton G.J."/>
            <person name="Sherwood A.V."/>
            <person name="Lopez-Montes A."/>
            <person name="Asiedu R."/>
            <person name="Jamnadass R."/>
            <person name="Muchugi A."/>
            <person name="Goodstein D."/>
            <person name="Egesi C.N."/>
            <person name="Featherston J."/>
            <person name="Asfaw A."/>
            <person name="Simpson G.G."/>
            <person name="Dolezel J."/>
            <person name="Hendre P.S."/>
            <person name="Van Deynze A."/>
            <person name="Kumar P.L."/>
            <person name="Obidiegwu J.E."/>
            <person name="Bhattacharjee R."/>
            <person name="Rokhsar D.S."/>
        </authorList>
    </citation>
    <scope>NUCLEOTIDE SEQUENCE [LARGE SCALE GENOMIC DNA]</scope>
    <source>
        <strain evidence="2">cv. TDa95/00328</strain>
    </source>
</reference>
<keyword evidence="2" id="KW-1185">Reference proteome</keyword>
<protein>
    <submittedName>
        <fullName evidence="1">Ribonuclease T(2) protein</fullName>
        <ecNumber evidence="1">4.6.1.19</ecNumber>
    </submittedName>
</protein>
<organism evidence="1 2">
    <name type="scientific">Dioscorea alata</name>
    <name type="common">Purple yam</name>
    <dbReference type="NCBI Taxonomy" id="55571"/>
    <lineage>
        <taxon>Eukaryota</taxon>
        <taxon>Viridiplantae</taxon>
        <taxon>Streptophyta</taxon>
        <taxon>Embryophyta</taxon>
        <taxon>Tracheophyta</taxon>
        <taxon>Spermatophyta</taxon>
        <taxon>Magnoliopsida</taxon>
        <taxon>Liliopsida</taxon>
        <taxon>Dioscoreales</taxon>
        <taxon>Dioscoreaceae</taxon>
        <taxon>Dioscorea</taxon>
    </lineage>
</organism>
<name>A0ACB7W0Y0_DIOAL</name>
<dbReference type="EC" id="4.6.1.19" evidence="1"/>
<dbReference type="Proteomes" id="UP000827976">
    <property type="component" value="Chromosome 5"/>
</dbReference>
<comment type="caution">
    <text evidence="1">The sequence shown here is derived from an EMBL/GenBank/DDBJ whole genome shotgun (WGS) entry which is preliminary data.</text>
</comment>
<evidence type="ECO:0000313" key="2">
    <source>
        <dbReference type="Proteomes" id="UP000827976"/>
    </source>
</evidence>
<evidence type="ECO:0000313" key="1">
    <source>
        <dbReference type="EMBL" id="KAH7681157.1"/>
    </source>
</evidence>
<proteinExistence type="predicted"/>
<dbReference type="EMBL" id="CM037015">
    <property type="protein sequence ID" value="KAH7681157.1"/>
    <property type="molecule type" value="Genomic_DNA"/>
</dbReference>
<keyword evidence="1" id="KW-0456">Lyase</keyword>
<accession>A0ACB7W0Y0</accession>
<sequence>MAEKSRSNTISLLALFISILCLYFAVTTTTAAESDEVKLLYLTLVWPGALCYSGQCCNPPVTGPQANDFLIEDLKAIDSTGQIIQDCNESCNFDTDTMLDLGDELNPRWMNLNCTCDYTYGHRDTAWCRYGQCSKLPQHDYFQTAVNMTRRANLLNGFKVNNIEPSFVLYDLEYINTTLMANIGFSTHLECGTEVEIAQPLSKIGLCISADGQSFINCPFEIKHKSCNTRHLLFLPFESDKLYDCLKNEAGSGGLIKMATEKHLAM</sequence>
<gene>
    <name evidence="1" type="ORF">IHE45_05G041600</name>
</gene>